<protein>
    <submittedName>
        <fullName evidence="2">AAA domain (Dynein-related subfamily)</fullName>
    </submittedName>
</protein>
<dbReference type="STRING" id="1121390.SAMN02746041_02713"/>
<proteinExistence type="predicted"/>
<dbReference type="EMBL" id="FWXF01000017">
    <property type="protein sequence ID" value="SMC26646.1"/>
    <property type="molecule type" value="Genomic_DNA"/>
</dbReference>
<sequence length="399" mass="45835">MGYHLNEAGEFELDRNLLNIYDFYRAKRLRFSGEIIARYFLSLQTKPFVILTGISGTGKTKIAQIFADFILQEASAQEQEARRKFIPVRPDWMDNRGLLGFYNLLDEKYHATPLLQLLLTAQEPTIKGKPCFVILDEMNLARVEQYFSDFLSIMESRTSDNPEGETIQLHAFETPRETVGGLVVPNRLGIPSNVFFTGTVNVDESTYMFSPKVLDRSNVIEFNEVELEPSKAIASERFVLRDEQQVLQEIGQELASWRLPSIQDYERAARANPSLKGVLRNLLNLLKPYHLHFGYRVINEISRFLLNAERAVANYTFEDAFDIQILQKILPKFHGTQAKLQGPLESFLAFCFSDQKTYDDTLMNQAAEHNSSARFPRSARKIANMLRNLQMQGYCSFIE</sequence>
<organism evidence="2 3">
    <name type="scientific">Desulfacinum hydrothermale DSM 13146</name>
    <dbReference type="NCBI Taxonomy" id="1121390"/>
    <lineage>
        <taxon>Bacteria</taxon>
        <taxon>Pseudomonadati</taxon>
        <taxon>Thermodesulfobacteriota</taxon>
        <taxon>Syntrophobacteria</taxon>
        <taxon>Syntrophobacterales</taxon>
        <taxon>Syntrophobacteraceae</taxon>
        <taxon>Desulfacinum</taxon>
    </lineage>
</organism>
<evidence type="ECO:0000259" key="1">
    <source>
        <dbReference type="Pfam" id="PF07728"/>
    </source>
</evidence>
<name>A0A1W1XRX6_9BACT</name>
<dbReference type="InterPro" id="IPR011704">
    <property type="entry name" value="ATPase_dyneun-rel_AAA"/>
</dbReference>
<dbReference type="OrthoDB" id="9781481at2"/>
<keyword evidence="3" id="KW-1185">Reference proteome</keyword>
<gene>
    <name evidence="2" type="ORF">SAMN02746041_02713</name>
</gene>
<dbReference type="GO" id="GO:0016887">
    <property type="term" value="F:ATP hydrolysis activity"/>
    <property type="evidence" value="ECO:0007669"/>
    <property type="project" value="InterPro"/>
</dbReference>
<dbReference type="GO" id="GO:0005524">
    <property type="term" value="F:ATP binding"/>
    <property type="evidence" value="ECO:0007669"/>
    <property type="project" value="InterPro"/>
</dbReference>
<dbReference type="AlphaFoldDB" id="A0A1W1XRX6"/>
<dbReference type="Gene3D" id="3.40.50.300">
    <property type="entry name" value="P-loop containing nucleotide triphosphate hydrolases"/>
    <property type="match status" value="1"/>
</dbReference>
<evidence type="ECO:0000313" key="3">
    <source>
        <dbReference type="Proteomes" id="UP000192783"/>
    </source>
</evidence>
<evidence type="ECO:0000313" key="2">
    <source>
        <dbReference type="EMBL" id="SMC26646.1"/>
    </source>
</evidence>
<dbReference type="Pfam" id="PF07728">
    <property type="entry name" value="AAA_5"/>
    <property type="match status" value="1"/>
</dbReference>
<dbReference type="InterPro" id="IPR027417">
    <property type="entry name" value="P-loop_NTPase"/>
</dbReference>
<dbReference type="SUPFAM" id="SSF52540">
    <property type="entry name" value="P-loop containing nucleoside triphosphate hydrolases"/>
    <property type="match status" value="1"/>
</dbReference>
<dbReference type="RefSeq" id="WP_084058636.1">
    <property type="nucleotide sequence ID" value="NZ_FWXF01000017.1"/>
</dbReference>
<accession>A0A1W1XRX6</accession>
<feature type="domain" description="ATPase dynein-related AAA" evidence="1">
    <location>
        <begin position="49"/>
        <end position="172"/>
    </location>
</feature>
<reference evidence="2 3" key="1">
    <citation type="submission" date="2017-04" db="EMBL/GenBank/DDBJ databases">
        <authorList>
            <person name="Afonso C.L."/>
            <person name="Miller P.J."/>
            <person name="Scott M.A."/>
            <person name="Spackman E."/>
            <person name="Goraichik I."/>
            <person name="Dimitrov K.M."/>
            <person name="Suarez D.L."/>
            <person name="Swayne D.E."/>
        </authorList>
    </citation>
    <scope>NUCLEOTIDE SEQUENCE [LARGE SCALE GENOMIC DNA]</scope>
    <source>
        <strain evidence="2 3">DSM 13146</strain>
    </source>
</reference>
<dbReference type="Proteomes" id="UP000192783">
    <property type="component" value="Unassembled WGS sequence"/>
</dbReference>